<gene>
    <name evidence="1" type="ORF">ACFPPA_18925</name>
</gene>
<comment type="caution">
    <text evidence="1">The sequence shown here is derived from an EMBL/GenBank/DDBJ whole genome shotgun (WGS) entry which is preliminary data.</text>
</comment>
<sequence>MHSTACKDVDQHARLAWHRVREGYKVESLAIGTEKVTPEQLWIRTLDGRMPFGKVTVAIANKHARQLWVMLVHDDTYDADAWLKHPMVQRPAGKHAITVTAMA</sequence>
<evidence type="ECO:0000313" key="1">
    <source>
        <dbReference type="EMBL" id="MFC5527825.1"/>
    </source>
</evidence>
<dbReference type="RefSeq" id="WP_377322799.1">
    <property type="nucleotide sequence ID" value="NZ_JBHSNF010000006.1"/>
</dbReference>
<dbReference type="EMBL" id="JBHSNF010000006">
    <property type="protein sequence ID" value="MFC5527825.1"/>
    <property type="molecule type" value="Genomic_DNA"/>
</dbReference>
<organism evidence="1 2">
    <name type="scientific">Rhodanobacter ginsengisoli</name>
    <dbReference type="NCBI Taxonomy" id="418646"/>
    <lineage>
        <taxon>Bacteria</taxon>
        <taxon>Pseudomonadati</taxon>
        <taxon>Pseudomonadota</taxon>
        <taxon>Gammaproteobacteria</taxon>
        <taxon>Lysobacterales</taxon>
        <taxon>Rhodanobacteraceae</taxon>
        <taxon>Rhodanobacter</taxon>
    </lineage>
</organism>
<proteinExistence type="predicted"/>
<reference evidence="2" key="1">
    <citation type="journal article" date="2019" name="Int. J. Syst. Evol. Microbiol.">
        <title>The Global Catalogue of Microorganisms (GCM) 10K type strain sequencing project: providing services to taxonomists for standard genome sequencing and annotation.</title>
        <authorList>
            <consortium name="The Broad Institute Genomics Platform"/>
            <consortium name="The Broad Institute Genome Sequencing Center for Infectious Disease"/>
            <person name="Wu L."/>
            <person name="Ma J."/>
        </authorList>
    </citation>
    <scope>NUCLEOTIDE SEQUENCE [LARGE SCALE GENOMIC DNA]</scope>
    <source>
        <strain evidence="2">CGMCC 1.16619</strain>
    </source>
</reference>
<name>A0ABW0QSS7_9GAMM</name>
<accession>A0ABW0QSS7</accession>
<protein>
    <submittedName>
        <fullName evidence="1">Uncharacterized protein</fullName>
    </submittedName>
</protein>
<dbReference type="Proteomes" id="UP001596114">
    <property type="component" value="Unassembled WGS sequence"/>
</dbReference>
<evidence type="ECO:0000313" key="2">
    <source>
        <dbReference type="Proteomes" id="UP001596114"/>
    </source>
</evidence>
<keyword evidence="2" id="KW-1185">Reference proteome</keyword>